<reference evidence="1 2" key="1">
    <citation type="journal article" date="2011" name="J. Bacteriol.">
        <title>Genome Sequence of an Ammonia-Oxidizing Soil Archaeon, "Candidatus Nitrosoarchaeum koreensis" MY1.</title>
        <authorList>
            <person name="Kim B.K."/>
            <person name="Jung M.Y."/>
            <person name="Yu D.S."/>
            <person name="Park S.J."/>
            <person name="Oh T.K."/>
            <person name="Rhee S.K."/>
            <person name="Kim J.F."/>
        </authorList>
    </citation>
    <scope>NUCLEOTIDE SEQUENCE [LARGE SCALE GENOMIC DNA]</scope>
    <source>
        <strain evidence="1 2">MY1</strain>
    </source>
</reference>
<accession>F9CZ84</accession>
<sequence length="128" mass="15186">MQAIQNNQDFLRRYGYSDNIKVEKAIELLLINRRHELRTIAESVLNHIPGQIILSEWSEFILHMCLDVEECFSIWKGDVEPPQNFYLKSFIILKQFSKGKTSMNQLTQFLNLAYSIAQEFRVIYKRVE</sequence>
<evidence type="ECO:0000313" key="2">
    <source>
        <dbReference type="Proteomes" id="UP000004440"/>
    </source>
</evidence>
<dbReference type="AlphaFoldDB" id="F9CZ84"/>
<gene>
    <name evidence="1" type="ORF">MY1_1487</name>
</gene>
<proteinExistence type="predicted"/>
<dbReference type="RefSeq" id="WP_007551188.1">
    <property type="nucleotide sequence ID" value="NZ_AFPU01000001.1"/>
</dbReference>
<dbReference type="STRING" id="1001994.MY1_1487"/>
<keyword evidence="2" id="KW-1185">Reference proteome</keyword>
<name>F9CZ84_9ARCH</name>
<dbReference type="Proteomes" id="UP000004440">
    <property type="component" value="Unassembled WGS sequence"/>
</dbReference>
<protein>
    <submittedName>
        <fullName evidence="1">Uncharacterized protein</fullName>
    </submittedName>
</protein>
<comment type="caution">
    <text evidence="1">The sequence shown here is derived from an EMBL/GenBank/DDBJ whole genome shotgun (WGS) entry which is preliminary data.</text>
</comment>
<dbReference type="EMBL" id="AFPU01000001">
    <property type="protein sequence ID" value="EGP94242.1"/>
    <property type="molecule type" value="Genomic_DNA"/>
</dbReference>
<evidence type="ECO:0000313" key="1">
    <source>
        <dbReference type="EMBL" id="EGP94242.1"/>
    </source>
</evidence>
<organism evidence="1 2">
    <name type="scientific">Nitrosarchaeum koreense MY1</name>
    <dbReference type="NCBI Taxonomy" id="1001994"/>
    <lineage>
        <taxon>Archaea</taxon>
        <taxon>Nitrososphaerota</taxon>
        <taxon>Nitrososphaeria</taxon>
        <taxon>Nitrosopumilales</taxon>
        <taxon>Nitrosopumilaceae</taxon>
        <taxon>Nitrosarchaeum</taxon>
    </lineage>
</organism>